<dbReference type="PANTHER" id="PTHR43968">
    <property type="match status" value="1"/>
</dbReference>
<dbReference type="InterPro" id="IPR004045">
    <property type="entry name" value="Glutathione_S-Trfase_N"/>
</dbReference>
<dbReference type="PROSITE" id="PS50405">
    <property type="entry name" value="GST_CTER"/>
    <property type="match status" value="1"/>
</dbReference>
<feature type="transmembrane region" description="Helical" evidence="2">
    <location>
        <begin position="236"/>
        <end position="261"/>
    </location>
</feature>
<dbReference type="InterPro" id="IPR036249">
    <property type="entry name" value="Thioredoxin-like_sf"/>
</dbReference>
<dbReference type="Gene3D" id="3.40.30.10">
    <property type="entry name" value="Glutaredoxin"/>
    <property type="match status" value="1"/>
</dbReference>
<sequence length="751" mass="80577">MSSSCISLAGSSACPAWSGSSVSTNSTLHGSFPFLKGVSNLTEFDDSLKDYVSGSYINSKYDDLLGCEGLNSSATNDYYAQYTTSVMCSSVIQSSISDCDLSTDDSLPICVDTCALWARSEEETMVNTDLCSSTSKDYTSQIYSDLVICEKPSKALSGDCIEGAANEPDNCGFGSNTIGLCTYCANDSNTCCEKSNSTSRCENVPVPTSTLPPLTPSSSASSTAAAAASHGLSGGAIAGIVIGSVAGAAILAALLAFLCIFMRRRRRENQPEGALNQPNPQRKGTSPSMQQPPSPTSYNMIPGGRVTRMSALREVPSSSPAYSRTSAAMYGGAAKYSDTSSEGMRSSPGAMHKSIPPVAGKRHGSLSSNSMLAGMESDSSPRSGPTNQYSSPEQVTSGQSEQLSYFRDYYSQDDIQAGDKVAVLWAYSPRAGDEFELDRGEMLRVIGIWDDGWATGVRLTERAEDFDMHRREQRDSGVSSGSRLHGASSPMPSGEIKAFPLVCICLPQHWHKIIDGGQEEEEIILYTSRVCPWAHRAHIALKESGLDYEEVTIDLNTPREPWYLEINPRGLVPSLSYNGEIITESGIVAQFIADAHPSHLVPASGPAENALYRARLAFFVDAFFSKVLPHFFSSIKSASESERDQAAELLAAAVVKEIEPLLADTEGKGPFFGGSEKLTLAEVQAGSFLLRILGFAKPEHGLVSAKLPGLLAQAPRFKRWAEATVAHDSVNFIWEEKVVADKMRAKFAPKA</sequence>
<dbReference type="Gene3D" id="1.20.1050.10">
    <property type="match status" value="1"/>
</dbReference>
<dbReference type="OrthoDB" id="2163411at2759"/>
<name>A0A9W4HST9_PENOL</name>
<dbReference type="InterPro" id="IPR040079">
    <property type="entry name" value="Glutathione_S-Trfase"/>
</dbReference>
<evidence type="ECO:0000256" key="2">
    <source>
        <dbReference type="SAM" id="Phobius"/>
    </source>
</evidence>
<dbReference type="PROSITE" id="PS50404">
    <property type="entry name" value="GST_NTER"/>
    <property type="match status" value="1"/>
</dbReference>
<evidence type="ECO:0000259" key="3">
    <source>
        <dbReference type="PROSITE" id="PS50404"/>
    </source>
</evidence>
<feature type="domain" description="GST N-terminal" evidence="3">
    <location>
        <begin position="521"/>
        <end position="600"/>
    </location>
</feature>
<evidence type="ECO:0000256" key="1">
    <source>
        <dbReference type="SAM" id="MobiDB-lite"/>
    </source>
</evidence>
<dbReference type="Proteomes" id="UP001153618">
    <property type="component" value="Unassembled WGS sequence"/>
</dbReference>
<evidence type="ECO:0000313" key="6">
    <source>
        <dbReference type="Proteomes" id="UP001153618"/>
    </source>
</evidence>
<dbReference type="Pfam" id="PF13409">
    <property type="entry name" value="GST_N_2"/>
    <property type="match status" value="1"/>
</dbReference>
<dbReference type="InterPro" id="IPR010987">
    <property type="entry name" value="Glutathione-S-Trfase_C-like"/>
</dbReference>
<dbReference type="SFLD" id="SFLDS00019">
    <property type="entry name" value="Glutathione_Transferase_(cytos"/>
    <property type="match status" value="1"/>
</dbReference>
<evidence type="ECO:0000313" key="5">
    <source>
        <dbReference type="EMBL" id="CAG8118670.1"/>
    </source>
</evidence>
<feature type="compositionally biased region" description="Low complexity" evidence="1">
    <location>
        <begin position="207"/>
        <end position="221"/>
    </location>
</feature>
<dbReference type="CDD" id="cd00570">
    <property type="entry name" value="GST_N_family"/>
    <property type="match status" value="1"/>
</dbReference>
<dbReference type="PANTHER" id="PTHR43968:SF8">
    <property type="entry name" value="S-TRANSFERASE, PUTATIVE (AFU_ORTHOLOGUE AFUA_2G00590)-RELATED"/>
    <property type="match status" value="1"/>
</dbReference>
<keyword evidence="2" id="KW-0472">Membrane</keyword>
<dbReference type="SUPFAM" id="SSF52833">
    <property type="entry name" value="Thioredoxin-like"/>
    <property type="match status" value="1"/>
</dbReference>
<keyword evidence="2" id="KW-0812">Transmembrane</keyword>
<dbReference type="CDD" id="cd00299">
    <property type="entry name" value="GST_C_family"/>
    <property type="match status" value="1"/>
</dbReference>
<feature type="domain" description="GST C-terminal" evidence="4">
    <location>
        <begin position="605"/>
        <end position="747"/>
    </location>
</feature>
<dbReference type="AlphaFoldDB" id="A0A9W4HST9"/>
<dbReference type="Gene3D" id="2.30.30.40">
    <property type="entry name" value="SH3 Domains"/>
    <property type="match status" value="1"/>
</dbReference>
<dbReference type="InterPro" id="IPR050983">
    <property type="entry name" value="GST_Omega/HSP26"/>
</dbReference>
<dbReference type="GO" id="GO:0005737">
    <property type="term" value="C:cytoplasm"/>
    <property type="evidence" value="ECO:0007669"/>
    <property type="project" value="TreeGrafter"/>
</dbReference>
<dbReference type="SFLD" id="SFLDG00358">
    <property type="entry name" value="Main_(cytGST)"/>
    <property type="match status" value="1"/>
</dbReference>
<keyword evidence="2" id="KW-1133">Transmembrane helix</keyword>
<dbReference type="SUPFAM" id="SSF50044">
    <property type="entry name" value="SH3-domain"/>
    <property type="match status" value="1"/>
</dbReference>
<feature type="region of interest" description="Disordered" evidence="1">
    <location>
        <begin position="335"/>
        <end position="400"/>
    </location>
</feature>
<gene>
    <name evidence="5" type="ORF">POLS_LOCUS5166</name>
</gene>
<dbReference type="EMBL" id="CAJVOS010000027">
    <property type="protein sequence ID" value="CAG8118670.1"/>
    <property type="molecule type" value="Genomic_DNA"/>
</dbReference>
<feature type="region of interest" description="Disordered" evidence="1">
    <location>
        <begin position="269"/>
        <end position="303"/>
    </location>
</feature>
<dbReference type="PROSITE" id="PS51354">
    <property type="entry name" value="GLUTAREDOXIN_2"/>
    <property type="match status" value="1"/>
</dbReference>
<dbReference type="InterPro" id="IPR036028">
    <property type="entry name" value="SH3-like_dom_sf"/>
</dbReference>
<evidence type="ECO:0000259" key="4">
    <source>
        <dbReference type="PROSITE" id="PS50405"/>
    </source>
</evidence>
<feature type="compositionally biased region" description="Polar residues" evidence="1">
    <location>
        <begin position="365"/>
        <end position="400"/>
    </location>
</feature>
<feature type="region of interest" description="Disordered" evidence="1">
    <location>
        <begin position="195"/>
        <end position="221"/>
    </location>
</feature>
<accession>A0A9W4HST9</accession>
<comment type="caution">
    <text evidence="5">The sequence shown here is derived from an EMBL/GenBank/DDBJ whole genome shotgun (WGS) entry which is preliminary data.</text>
</comment>
<organism evidence="5 6">
    <name type="scientific">Penicillium olsonii</name>
    <dbReference type="NCBI Taxonomy" id="99116"/>
    <lineage>
        <taxon>Eukaryota</taxon>
        <taxon>Fungi</taxon>
        <taxon>Dikarya</taxon>
        <taxon>Ascomycota</taxon>
        <taxon>Pezizomycotina</taxon>
        <taxon>Eurotiomycetes</taxon>
        <taxon>Eurotiomycetidae</taxon>
        <taxon>Eurotiales</taxon>
        <taxon>Aspergillaceae</taxon>
        <taxon>Penicillium</taxon>
    </lineage>
</organism>
<keyword evidence="6" id="KW-1185">Reference proteome</keyword>
<reference evidence="5" key="1">
    <citation type="submission" date="2021-07" db="EMBL/GenBank/DDBJ databases">
        <authorList>
            <person name="Branca A.L. A."/>
        </authorList>
    </citation>
    <scope>NUCLEOTIDE SEQUENCE</scope>
</reference>
<proteinExistence type="predicted"/>
<protein>
    <submittedName>
        <fullName evidence="5">Uncharacterized protein</fullName>
    </submittedName>
</protein>
<dbReference type="SUPFAM" id="SSF47616">
    <property type="entry name" value="GST C-terminal domain-like"/>
    <property type="match status" value="1"/>
</dbReference>
<feature type="region of interest" description="Disordered" evidence="1">
    <location>
        <begin position="468"/>
        <end position="491"/>
    </location>
</feature>
<dbReference type="InterPro" id="IPR036282">
    <property type="entry name" value="Glutathione-S-Trfase_C_sf"/>
</dbReference>